<dbReference type="Proteomes" id="UP000733611">
    <property type="component" value="Unassembled WGS sequence"/>
</dbReference>
<organism evidence="1 2">
    <name type="scientific">Candidatus Anaerobiospirillum pullicola</name>
    <dbReference type="NCBI Taxonomy" id="2838451"/>
    <lineage>
        <taxon>Bacteria</taxon>
        <taxon>Pseudomonadati</taxon>
        <taxon>Pseudomonadota</taxon>
        <taxon>Gammaproteobacteria</taxon>
        <taxon>Aeromonadales</taxon>
        <taxon>Succinivibrionaceae</taxon>
        <taxon>Anaerobiospirillum</taxon>
    </lineage>
</organism>
<comment type="caution">
    <text evidence="1">The sequence shown here is derived from an EMBL/GenBank/DDBJ whole genome shotgun (WGS) entry which is preliminary data.</text>
</comment>
<dbReference type="EMBL" id="JAHLFE010000113">
    <property type="protein sequence ID" value="MBU3844363.1"/>
    <property type="molecule type" value="Genomic_DNA"/>
</dbReference>
<sequence length="149" mass="17110">MDWYHAKRNIANLIRQGAAGSKKEKEDAVRQALNCLWLYDLNGLKELIARLNKQPEANHDKLKTAMGYLQRKMPNLTCYSLRKELNRTLSSATVEKYNDLLVAERQKHSIASWSLIGSNTQAQLQAAYFNGHLTDLCTNFDHIEWFKAA</sequence>
<evidence type="ECO:0000313" key="1">
    <source>
        <dbReference type="EMBL" id="MBU3844363.1"/>
    </source>
</evidence>
<gene>
    <name evidence="1" type="ORF">H9847_05775</name>
</gene>
<proteinExistence type="predicted"/>
<dbReference type="AlphaFoldDB" id="A0A948WZ15"/>
<accession>A0A948WZ15</accession>
<reference evidence="1" key="2">
    <citation type="submission" date="2021-04" db="EMBL/GenBank/DDBJ databases">
        <authorList>
            <person name="Gilroy R."/>
        </authorList>
    </citation>
    <scope>NUCLEOTIDE SEQUENCE</scope>
    <source>
        <strain evidence="1">378</strain>
    </source>
</reference>
<reference evidence="1" key="1">
    <citation type="journal article" date="2021" name="PeerJ">
        <title>Extensive microbial diversity within the chicken gut microbiome revealed by metagenomics and culture.</title>
        <authorList>
            <person name="Gilroy R."/>
            <person name="Ravi A."/>
            <person name="Getino M."/>
            <person name="Pursley I."/>
            <person name="Horton D.L."/>
            <person name="Alikhan N.F."/>
            <person name="Baker D."/>
            <person name="Gharbi K."/>
            <person name="Hall N."/>
            <person name="Watson M."/>
            <person name="Adriaenssens E.M."/>
            <person name="Foster-Nyarko E."/>
            <person name="Jarju S."/>
            <person name="Secka A."/>
            <person name="Antonio M."/>
            <person name="Oren A."/>
            <person name="Chaudhuri R.R."/>
            <person name="La Ragione R."/>
            <person name="Hildebrand F."/>
            <person name="Pallen M.J."/>
        </authorList>
    </citation>
    <scope>NUCLEOTIDE SEQUENCE</scope>
    <source>
        <strain evidence="1">378</strain>
    </source>
</reference>
<protein>
    <submittedName>
        <fullName evidence="1">Uncharacterized protein</fullName>
    </submittedName>
</protein>
<evidence type="ECO:0000313" key="2">
    <source>
        <dbReference type="Proteomes" id="UP000733611"/>
    </source>
</evidence>
<name>A0A948WZ15_9GAMM</name>